<feature type="transmembrane region" description="Helical" evidence="5">
    <location>
        <begin position="389"/>
        <end position="410"/>
    </location>
</feature>
<comment type="caution">
    <text evidence="7">The sequence shown here is derived from an EMBL/GenBank/DDBJ whole genome shotgun (WGS) entry which is preliminary data.</text>
</comment>
<evidence type="ECO:0000256" key="1">
    <source>
        <dbReference type="ARBA" id="ARBA00004141"/>
    </source>
</evidence>
<evidence type="ECO:0000256" key="5">
    <source>
        <dbReference type="SAM" id="Phobius"/>
    </source>
</evidence>
<feature type="transmembrane region" description="Helical" evidence="5">
    <location>
        <begin position="222"/>
        <end position="247"/>
    </location>
</feature>
<evidence type="ECO:0000313" key="7">
    <source>
        <dbReference type="EMBL" id="GMS86031.1"/>
    </source>
</evidence>
<dbReference type="InterPro" id="IPR020846">
    <property type="entry name" value="MFS_dom"/>
</dbReference>
<dbReference type="PROSITE" id="PS50850">
    <property type="entry name" value="MFS"/>
    <property type="match status" value="1"/>
</dbReference>
<dbReference type="GO" id="GO:0006820">
    <property type="term" value="P:monoatomic anion transport"/>
    <property type="evidence" value="ECO:0007669"/>
    <property type="project" value="TreeGrafter"/>
</dbReference>
<evidence type="ECO:0000256" key="2">
    <source>
        <dbReference type="ARBA" id="ARBA00022692"/>
    </source>
</evidence>
<protein>
    <recommendedName>
        <fullName evidence="6">Major facilitator superfamily (MFS) profile domain-containing protein</fullName>
    </recommendedName>
</protein>
<dbReference type="FunFam" id="1.20.1250.20:FF:000941">
    <property type="entry name" value="Uncharacterized protein"/>
    <property type="match status" value="1"/>
</dbReference>
<evidence type="ECO:0000313" key="8">
    <source>
        <dbReference type="Proteomes" id="UP001432027"/>
    </source>
</evidence>
<feature type="transmembrane region" description="Helical" evidence="5">
    <location>
        <begin position="297"/>
        <end position="317"/>
    </location>
</feature>
<dbReference type="Pfam" id="PF07690">
    <property type="entry name" value="MFS_1"/>
    <property type="match status" value="1"/>
</dbReference>
<dbReference type="EMBL" id="BTSX01000002">
    <property type="protein sequence ID" value="GMS86031.1"/>
    <property type="molecule type" value="Genomic_DNA"/>
</dbReference>
<feature type="transmembrane region" description="Helical" evidence="5">
    <location>
        <begin position="65"/>
        <end position="85"/>
    </location>
</feature>
<evidence type="ECO:0000259" key="6">
    <source>
        <dbReference type="PROSITE" id="PS50850"/>
    </source>
</evidence>
<feature type="domain" description="Major facilitator superfamily (MFS) profile" evidence="6">
    <location>
        <begin position="1"/>
        <end position="415"/>
    </location>
</feature>
<dbReference type="PANTHER" id="PTHR11662">
    <property type="entry name" value="SOLUTE CARRIER FAMILY 17"/>
    <property type="match status" value="1"/>
</dbReference>
<feature type="non-terminal residue" evidence="7">
    <location>
        <position position="431"/>
    </location>
</feature>
<dbReference type="InterPro" id="IPR050382">
    <property type="entry name" value="MFS_Na/Anion_cotransporter"/>
</dbReference>
<dbReference type="InterPro" id="IPR036259">
    <property type="entry name" value="MFS_trans_sf"/>
</dbReference>
<feature type="non-terminal residue" evidence="7">
    <location>
        <position position="1"/>
    </location>
</feature>
<evidence type="ECO:0000256" key="4">
    <source>
        <dbReference type="ARBA" id="ARBA00023136"/>
    </source>
</evidence>
<sequence length="431" mass="47170">GGSRPAVMDGCNVHIDENTSSAVGYNGKLSWSPGQQTMLFSANYYGSLVTLIVSGTLADKFGPKRILMITISIAILLTVAAPTLAEFSYWAYYGSRVLQGMCEGFAIPCSNSLGGRWFPPNEKSAMAALYTSGNQIASASSGLIGSWLCKVPFLGGWPLIFYMFALIGLSWLVAWMRIVSDHPNENRWISREEKEYLEERVARRNIQHTSIPWSEILRSREVYACIVCNFTFLFLTSINQNFIPLYFKEELSLPLSTNGIYTVAPFLAQLFGKTALGIGADHLKASGKMTPTRVVKIFQGTSAFGTAIMLVCLGLFPSCHRPWLAAVFMFIYGLVFSGQICGFFTSLISIAPAYTGTVSSMSMVIGEMASIAATNTVAAITYQGWPHKWLIVFFVGAVLQVLSGTFFLIFGSGEPTEWGKVVAREGKMAMV</sequence>
<name>A0AAV5T2S8_9BILA</name>
<accession>A0AAV5T2S8</accession>
<comment type="subcellular location">
    <subcellularLocation>
        <location evidence="1">Membrane</location>
        <topology evidence="1">Multi-pass membrane protein</topology>
    </subcellularLocation>
</comment>
<feature type="transmembrane region" description="Helical" evidence="5">
    <location>
        <begin position="363"/>
        <end position="383"/>
    </location>
</feature>
<dbReference type="FunFam" id="1.20.1250.20:FF:000355">
    <property type="entry name" value="SLC (SoLute Carrier) homolog"/>
    <property type="match status" value="1"/>
</dbReference>
<evidence type="ECO:0000256" key="3">
    <source>
        <dbReference type="ARBA" id="ARBA00022989"/>
    </source>
</evidence>
<feature type="transmembrane region" description="Helical" evidence="5">
    <location>
        <begin position="323"/>
        <end position="351"/>
    </location>
</feature>
<dbReference type="SUPFAM" id="SSF103473">
    <property type="entry name" value="MFS general substrate transporter"/>
    <property type="match status" value="1"/>
</dbReference>
<dbReference type="PANTHER" id="PTHR11662:SF405">
    <property type="entry name" value="PROTEIN CBG12249"/>
    <property type="match status" value="1"/>
</dbReference>
<dbReference type="AlphaFoldDB" id="A0AAV5T2S8"/>
<organism evidence="7 8">
    <name type="scientific">Pristionchus entomophagus</name>
    <dbReference type="NCBI Taxonomy" id="358040"/>
    <lineage>
        <taxon>Eukaryota</taxon>
        <taxon>Metazoa</taxon>
        <taxon>Ecdysozoa</taxon>
        <taxon>Nematoda</taxon>
        <taxon>Chromadorea</taxon>
        <taxon>Rhabditida</taxon>
        <taxon>Rhabditina</taxon>
        <taxon>Diplogasteromorpha</taxon>
        <taxon>Diplogasteroidea</taxon>
        <taxon>Neodiplogasteridae</taxon>
        <taxon>Pristionchus</taxon>
    </lineage>
</organism>
<dbReference type="GO" id="GO:0022857">
    <property type="term" value="F:transmembrane transporter activity"/>
    <property type="evidence" value="ECO:0007669"/>
    <property type="project" value="InterPro"/>
</dbReference>
<dbReference type="Gene3D" id="1.20.1250.20">
    <property type="entry name" value="MFS general substrate transporter like domains"/>
    <property type="match status" value="2"/>
</dbReference>
<keyword evidence="3 5" id="KW-1133">Transmembrane helix</keyword>
<proteinExistence type="predicted"/>
<keyword evidence="4 5" id="KW-0472">Membrane</keyword>
<feature type="transmembrane region" description="Helical" evidence="5">
    <location>
        <begin position="159"/>
        <end position="179"/>
    </location>
</feature>
<dbReference type="Proteomes" id="UP001432027">
    <property type="component" value="Unassembled WGS sequence"/>
</dbReference>
<dbReference type="InterPro" id="IPR011701">
    <property type="entry name" value="MFS"/>
</dbReference>
<reference evidence="7" key="1">
    <citation type="submission" date="2023-10" db="EMBL/GenBank/DDBJ databases">
        <title>Genome assembly of Pristionchus species.</title>
        <authorList>
            <person name="Yoshida K."/>
            <person name="Sommer R.J."/>
        </authorList>
    </citation>
    <scope>NUCLEOTIDE SEQUENCE</scope>
    <source>
        <strain evidence="7">RS0144</strain>
    </source>
</reference>
<feature type="transmembrane region" description="Helical" evidence="5">
    <location>
        <begin position="38"/>
        <end position="58"/>
    </location>
</feature>
<gene>
    <name evidence="7" type="ORF">PENTCL1PPCAC_8206</name>
</gene>
<keyword evidence="2 5" id="KW-0812">Transmembrane</keyword>
<keyword evidence="8" id="KW-1185">Reference proteome</keyword>
<dbReference type="GO" id="GO:0016020">
    <property type="term" value="C:membrane"/>
    <property type="evidence" value="ECO:0007669"/>
    <property type="project" value="UniProtKB-SubCell"/>
</dbReference>